<evidence type="ECO:0000256" key="1">
    <source>
        <dbReference type="SAM" id="MobiDB-lite"/>
    </source>
</evidence>
<organism evidence="2 3">
    <name type="scientific">Coniosporium apollinis (strain CBS 100218)</name>
    <name type="common">Rock-inhabiting black yeast</name>
    <dbReference type="NCBI Taxonomy" id="1168221"/>
    <lineage>
        <taxon>Eukaryota</taxon>
        <taxon>Fungi</taxon>
        <taxon>Dikarya</taxon>
        <taxon>Ascomycota</taxon>
        <taxon>Pezizomycotina</taxon>
        <taxon>Dothideomycetes</taxon>
        <taxon>Dothideomycetes incertae sedis</taxon>
        <taxon>Coniosporium</taxon>
    </lineage>
</organism>
<keyword evidence="3" id="KW-1185">Reference proteome</keyword>
<feature type="compositionally biased region" description="Polar residues" evidence="1">
    <location>
        <begin position="7"/>
        <end position="17"/>
    </location>
</feature>
<dbReference type="GeneID" id="19904569"/>
<name>R7Z1Q9_CONA1</name>
<feature type="region of interest" description="Disordered" evidence="1">
    <location>
        <begin position="96"/>
        <end position="116"/>
    </location>
</feature>
<feature type="region of interest" description="Disordered" evidence="1">
    <location>
        <begin position="1"/>
        <end position="21"/>
    </location>
</feature>
<gene>
    <name evidence="2" type="ORF">W97_07258</name>
</gene>
<dbReference type="HOGENOM" id="CLU_1240066_0_0_1"/>
<proteinExistence type="predicted"/>
<dbReference type="AlphaFoldDB" id="R7Z1Q9"/>
<protein>
    <submittedName>
        <fullName evidence="2">Uncharacterized protein</fullName>
    </submittedName>
</protein>
<evidence type="ECO:0000313" key="3">
    <source>
        <dbReference type="Proteomes" id="UP000016924"/>
    </source>
</evidence>
<sequence>MEHSSAAAPSNQTNTTGYLPDASAELQFDQLAELLKRFLDDSNSSPAGYQLVDLLQEAHHKAIAEKDKVIAEKDKLLKTVERKNRLLEMRVRRRDDGLEQSVRETSTARTEAERAKEEAKVAKEANPDAPKIIYRDSQRRPDNLLSYTLTALNRHADVLETRVAQQADHIGFLKEMNTLLKDRIIRLLEELCQLKVEKAAEKKAEMEKIVADNMARFKRPRQD</sequence>
<dbReference type="Proteomes" id="UP000016924">
    <property type="component" value="Unassembled WGS sequence"/>
</dbReference>
<evidence type="ECO:0000313" key="2">
    <source>
        <dbReference type="EMBL" id="EON68110.1"/>
    </source>
</evidence>
<accession>R7Z1Q9</accession>
<reference evidence="3" key="1">
    <citation type="submission" date="2012-06" db="EMBL/GenBank/DDBJ databases">
        <title>The genome sequence of Coniosporium apollinis CBS 100218.</title>
        <authorList>
            <consortium name="The Broad Institute Genome Sequencing Platform"/>
            <person name="Cuomo C."/>
            <person name="Gorbushina A."/>
            <person name="Noack S."/>
            <person name="Walker B."/>
            <person name="Young S.K."/>
            <person name="Zeng Q."/>
            <person name="Gargeya S."/>
            <person name="Fitzgerald M."/>
            <person name="Haas B."/>
            <person name="Abouelleil A."/>
            <person name="Alvarado L."/>
            <person name="Arachchi H.M."/>
            <person name="Berlin A.M."/>
            <person name="Chapman S.B."/>
            <person name="Goldberg J."/>
            <person name="Griggs A."/>
            <person name="Gujja S."/>
            <person name="Hansen M."/>
            <person name="Howarth C."/>
            <person name="Imamovic A."/>
            <person name="Larimer J."/>
            <person name="McCowan C."/>
            <person name="Montmayeur A."/>
            <person name="Murphy C."/>
            <person name="Neiman D."/>
            <person name="Pearson M."/>
            <person name="Priest M."/>
            <person name="Roberts A."/>
            <person name="Saif S."/>
            <person name="Shea T."/>
            <person name="Sisk P."/>
            <person name="Sykes S."/>
            <person name="Wortman J."/>
            <person name="Nusbaum C."/>
            <person name="Birren B."/>
        </authorList>
    </citation>
    <scope>NUCLEOTIDE SEQUENCE [LARGE SCALE GENOMIC DNA]</scope>
    <source>
        <strain evidence="3">CBS 100218</strain>
    </source>
</reference>
<dbReference type="RefSeq" id="XP_007783427.1">
    <property type="nucleotide sequence ID" value="XM_007785237.1"/>
</dbReference>
<dbReference type="EMBL" id="JH767593">
    <property type="protein sequence ID" value="EON68110.1"/>
    <property type="molecule type" value="Genomic_DNA"/>
</dbReference>